<dbReference type="OrthoDB" id="436852at2759"/>
<evidence type="ECO:0000259" key="2">
    <source>
        <dbReference type="Pfam" id="PF25874"/>
    </source>
</evidence>
<dbReference type="Pfam" id="PF25565">
    <property type="entry name" value="Ubiquitin_At1g33420"/>
    <property type="match status" value="1"/>
</dbReference>
<dbReference type="PANTHER" id="PTHR46201:SF8">
    <property type="entry name" value="CHROMATIN REGULATOR PHD FAMILY"/>
    <property type="match status" value="1"/>
</dbReference>
<dbReference type="InterPro" id="IPR059080">
    <property type="entry name" value="WHD_PTC1"/>
</dbReference>
<evidence type="ECO:0000259" key="1">
    <source>
        <dbReference type="Pfam" id="PF25565"/>
    </source>
</evidence>
<feature type="domain" description="PTC1-like winged helix-turn-helix" evidence="2">
    <location>
        <begin position="323"/>
        <end position="407"/>
    </location>
</feature>
<accession>A0A6I9SNL7</accession>
<sequence>MGSIVFHTQSNKRKNRVNSERLFEFENFAVPDSMNKTLSGAFRDNIRIFLQNFAEIEDYTVNEMPVWCTSLFSENVGVFPLYTMEETVRNSLDPLCHHCDLSGWGHHFICKRKYHLIIPAKENWNEPLDEDFAEIQSHNLYGLIHCNGYGHLIRINGLKNKSRFFAADDSMEFWDRLCTVLRTRKISALHVARREAVRLSLIHGVAYGEPWFEKWGYKFSGGVPGIAEQFNSAILFLSSLRLDTIISDLKNKSHVRRIREMIEMYRKLSDKPLITISDLLNFMLAFESRIPTGISNACSFDSGTGETPMGLETFVDIMTKDCRWSARRLEEVLFVIIDQLKKHKANNLERECSISRQELRDEARKSIGDTGLIDFVLKSIKCFAVDNQIVRRAINPFSRLAEFSIHETQPGTCIELRFDLSQDVRFLCDNVLAGYSETRLVLCSNSFVKEWPVKGETTNQMKLTCKVLPTFDELETQFTRPSSPGEIVVVEPWITIGDLKMVAQWAMRDTYCIMDEFVVSQIGGLRKIDDEKVVRSMVDDGAQVWVRGYGLDWSTSLKYEDGSWPEMQGMSFGAFCSIIEQI</sequence>
<dbReference type="FunCoup" id="A0A6I9SNL7">
    <property type="interactions" value="17"/>
</dbReference>
<dbReference type="RefSeq" id="XP_011070715.1">
    <property type="nucleotide sequence ID" value="XM_011072413.2"/>
</dbReference>
<evidence type="ECO:0000313" key="4">
    <source>
        <dbReference type="RefSeq" id="XP_011070715.1"/>
    </source>
</evidence>
<dbReference type="PANTHER" id="PTHR46201">
    <property type="entry name" value="PHD FINGER PROTEIN MALE MEIOCYTE DEATH 1-RELATED"/>
    <property type="match status" value="1"/>
</dbReference>
<protein>
    <submittedName>
        <fullName evidence="4">PHD finger protein At2g01810</fullName>
    </submittedName>
</protein>
<reference evidence="4" key="1">
    <citation type="submission" date="2025-08" db="UniProtKB">
        <authorList>
            <consortium name="RefSeq"/>
        </authorList>
    </citation>
    <scope>IDENTIFICATION</scope>
</reference>
<dbReference type="GeneID" id="105156316"/>
<dbReference type="Proteomes" id="UP000504604">
    <property type="component" value="Linkage group LG2"/>
</dbReference>
<organism evidence="3 4">
    <name type="scientific">Sesamum indicum</name>
    <name type="common">Oriental sesame</name>
    <name type="synonym">Sesamum orientale</name>
    <dbReference type="NCBI Taxonomy" id="4182"/>
    <lineage>
        <taxon>Eukaryota</taxon>
        <taxon>Viridiplantae</taxon>
        <taxon>Streptophyta</taxon>
        <taxon>Embryophyta</taxon>
        <taxon>Tracheophyta</taxon>
        <taxon>Spermatophyta</taxon>
        <taxon>Magnoliopsida</taxon>
        <taxon>eudicotyledons</taxon>
        <taxon>Gunneridae</taxon>
        <taxon>Pentapetalae</taxon>
        <taxon>asterids</taxon>
        <taxon>lamiids</taxon>
        <taxon>Lamiales</taxon>
        <taxon>Pedaliaceae</taxon>
        <taxon>Sesamum</taxon>
    </lineage>
</organism>
<feature type="domain" description="PHD finger protein MALE STERILITY 1-like ubiquitin-like" evidence="1">
    <location>
        <begin position="459"/>
        <end position="549"/>
    </location>
</feature>
<gene>
    <name evidence="4" type="primary">LOC105156316</name>
</gene>
<dbReference type="Gramene" id="SIN_1021278.t">
    <property type="protein sequence ID" value="SIN_1021278.t"/>
    <property type="gene ID" value="SIN_1021278"/>
</dbReference>
<dbReference type="KEGG" id="sind:105156316"/>
<evidence type="ECO:0000313" key="3">
    <source>
        <dbReference type="Proteomes" id="UP000504604"/>
    </source>
</evidence>
<dbReference type="AlphaFoldDB" id="A0A6I9SNL7"/>
<dbReference type="Pfam" id="PF25874">
    <property type="entry name" value="WHD_plant_repro"/>
    <property type="match status" value="1"/>
</dbReference>
<name>A0A6I9SNL7_SESIN</name>
<dbReference type="InterPro" id="IPR057765">
    <property type="entry name" value="MS1-like_ubiquitin"/>
</dbReference>
<dbReference type="InParanoid" id="A0A6I9SNL7"/>
<keyword evidence="3" id="KW-1185">Reference proteome</keyword>
<proteinExistence type="predicted"/>